<sequence>MVTTGACVPPGLLRLRPCEVCSFSDLGSRLWRRLATDPECRDTGRLPVRSMLQVCSYLLTAPPILASKTVVTSFAWVSASIFLLGDSLSSMAMEEY</sequence>
<proteinExistence type="predicted"/>
<protein>
    <submittedName>
        <fullName evidence="1">Uncharacterized protein</fullName>
    </submittedName>
</protein>
<accession>A0A2T8KXM5</accession>
<dbReference type="Proteomes" id="UP000243499">
    <property type="component" value="Chromosome 1"/>
</dbReference>
<dbReference type="AlphaFoldDB" id="A0A2T8KXM5"/>
<evidence type="ECO:0000313" key="1">
    <source>
        <dbReference type="EMBL" id="PVH66933.1"/>
    </source>
</evidence>
<dbReference type="EMBL" id="CM008046">
    <property type="protein sequence ID" value="PVH66933.1"/>
    <property type="molecule type" value="Genomic_DNA"/>
</dbReference>
<gene>
    <name evidence="1" type="ORF">PAHAL_1G387500</name>
</gene>
<organism evidence="1">
    <name type="scientific">Panicum hallii</name>
    <dbReference type="NCBI Taxonomy" id="206008"/>
    <lineage>
        <taxon>Eukaryota</taxon>
        <taxon>Viridiplantae</taxon>
        <taxon>Streptophyta</taxon>
        <taxon>Embryophyta</taxon>
        <taxon>Tracheophyta</taxon>
        <taxon>Spermatophyta</taxon>
        <taxon>Magnoliopsida</taxon>
        <taxon>Liliopsida</taxon>
        <taxon>Poales</taxon>
        <taxon>Poaceae</taxon>
        <taxon>PACMAD clade</taxon>
        <taxon>Panicoideae</taxon>
        <taxon>Panicodae</taxon>
        <taxon>Paniceae</taxon>
        <taxon>Panicinae</taxon>
        <taxon>Panicum</taxon>
        <taxon>Panicum sect. Panicum</taxon>
    </lineage>
</organism>
<reference evidence="1" key="1">
    <citation type="submission" date="2018-04" db="EMBL/GenBank/DDBJ databases">
        <title>WGS assembly of Panicum hallii.</title>
        <authorList>
            <person name="Lovell J."/>
            <person name="Jenkins J."/>
            <person name="Lowry D."/>
            <person name="Mamidi S."/>
            <person name="Sreedasyam A."/>
            <person name="Weng X."/>
            <person name="Barry K."/>
            <person name="Bonette J."/>
            <person name="Campitelli B."/>
            <person name="Daum C."/>
            <person name="Gordon S."/>
            <person name="Gould B."/>
            <person name="Lipzen A."/>
            <person name="Macqueen A."/>
            <person name="Palacio-Mejia J."/>
            <person name="Plott C."/>
            <person name="Shakirov E."/>
            <person name="Shu S."/>
            <person name="Yoshinaga Y."/>
            <person name="Zane M."/>
            <person name="Rokhsar D."/>
            <person name="Grimwood J."/>
            <person name="Schmutz J."/>
            <person name="Juenger T."/>
        </authorList>
    </citation>
    <scope>NUCLEOTIDE SEQUENCE [LARGE SCALE GENOMIC DNA]</scope>
    <source>
        <strain evidence="1">FIL2</strain>
    </source>
</reference>
<name>A0A2T8KXM5_9POAL</name>
<dbReference type="Gramene" id="PVH66933">
    <property type="protein sequence ID" value="PVH66933"/>
    <property type="gene ID" value="PAHAL_1G387500"/>
</dbReference>